<dbReference type="Pfam" id="PF08350">
    <property type="entry name" value="FilR1_middle"/>
    <property type="match status" value="1"/>
</dbReference>
<name>A0A1H8S3H7_9EURY</name>
<dbReference type="InterPro" id="IPR057527">
    <property type="entry name" value="HVO_A0261-like_N"/>
</dbReference>
<evidence type="ECO:0000259" key="2">
    <source>
        <dbReference type="Pfam" id="PF25213"/>
    </source>
</evidence>
<dbReference type="InterPro" id="IPR013561">
    <property type="entry name" value="FilR1_middle_dom"/>
</dbReference>
<dbReference type="InterPro" id="IPR036390">
    <property type="entry name" value="WH_DNA-bd_sf"/>
</dbReference>
<gene>
    <name evidence="3" type="ORF">SAMN04487948_104428</name>
</gene>
<proteinExistence type="predicted"/>
<keyword evidence="4" id="KW-1185">Reference proteome</keyword>
<dbReference type="RefSeq" id="WP_089823802.1">
    <property type="nucleotide sequence ID" value="NZ_FODV01000004.1"/>
</dbReference>
<organism evidence="3 4">
    <name type="scientific">Halogranum amylolyticum</name>
    <dbReference type="NCBI Taxonomy" id="660520"/>
    <lineage>
        <taxon>Archaea</taxon>
        <taxon>Methanobacteriati</taxon>
        <taxon>Methanobacteriota</taxon>
        <taxon>Stenosarchaea group</taxon>
        <taxon>Halobacteria</taxon>
        <taxon>Halobacteriales</taxon>
        <taxon>Haloferacaceae</taxon>
    </lineage>
</organism>
<dbReference type="Pfam" id="PF25213">
    <property type="entry name" value="HVO_A0261_N"/>
    <property type="match status" value="1"/>
</dbReference>
<reference evidence="4" key="1">
    <citation type="submission" date="2016-10" db="EMBL/GenBank/DDBJ databases">
        <authorList>
            <person name="Varghese N."/>
            <person name="Submissions S."/>
        </authorList>
    </citation>
    <scope>NUCLEOTIDE SEQUENCE [LARGE SCALE GENOMIC DNA]</scope>
    <source>
        <strain evidence="4">CGMCC 1.10121</strain>
    </source>
</reference>
<protein>
    <submittedName>
        <fullName evidence="3">Predicted transcriptional regulator, contains HTH domain</fullName>
    </submittedName>
</protein>
<evidence type="ECO:0000313" key="3">
    <source>
        <dbReference type="EMBL" id="SEO73251.1"/>
    </source>
</evidence>
<evidence type="ECO:0000259" key="1">
    <source>
        <dbReference type="Pfam" id="PF08350"/>
    </source>
</evidence>
<feature type="domain" description="Methanogenesis regulatory protein FilR1 middle" evidence="1">
    <location>
        <begin position="148"/>
        <end position="274"/>
    </location>
</feature>
<dbReference type="SUPFAM" id="SSF46785">
    <property type="entry name" value="Winged helix' DNA-binding domain"/>
    <property type="match status" value="1"/>
</dbReference>
<dbReference type="AlphaFoldDB" id="A0A1H8S3H7"/>
<accession>A0A1H8S3H7</accession>
<dbReference type="EMBL" id="FODV01000004">
    <property type="protein sequence ID" value="SEO73251.1"/>
    <property type="molecule type" value="Genomic_DNA"/>
</dbReference>
<feature type="domain" description="HVO-A0261-like N-terminal" evidence="2">
    <location>
        <begin position="32"/>
        <end position="112"/>
    </location>
</feature>
<evidence type="ECO:0000313" key="4">
    <source>
        <dbReference type="Proteomes" id="UP000199126"/>
    </source>
</evidence>
<dbReference type="OrthoDB" id="330490at2157"/>
<dbReference type="Proteomes" id="UP000199126">
    <property type="component" value="Unassembled WGS sequence"/>
</dbReference>
<sequence length="289" mass="32484">MTNRQLLDELIQHALDLQTYGDTPSERTARLDTDELVDVVRHRSVLELLFDGPRDRRDIEAALGVSRATSHRFTRWLEDNDLAERVDGRFVLTGKGQVVAESTLRFERNLVTAGRLAPLLDAICEDHQEFVVEPFADATVTVPTPSDPYAPVTRFLSLLRDSETFRGFNTTHMVPPSTATPDPVFEGRDVELIYLPDVVERLRTDDPERFDAALEAGSLTLHTRSALPYGLAVFDDRVGIGGYDEETGAMRVFVDTDATIAREWAERVYDSYRRHSTPLDESSSTEQSA</sequence>